<keyword evidence="3" id="KW-1185">Reference proteome</keyword>
<dbReference type="GO" id="GO:0003676">
    <property type="term" value="F:nucleic acid binding"/>
    <property type="evidence" value="ECO:0007669"/>
    <property type="project" value="InterPro"/>
</dbReference>
<dbReference type="InterPro" id="IPR044730">
    <property type="entry name" value="RNase_H-like_dom_plant"/>
</dbReference>
<dbReference type="Pfam" id="PF13456">
    <property type="entry name" value="RVT_3"/>
    <property type="match status" value="1"/>
</dbReference>
<accession>A0A8X7URN5</accession>
<dbReference type="OrthoDB" id="1751561at2759"/>
<comment type="caution">
    <text evidence="2">The sequence shown here is derived from an EMBL/GenBank/DDBJ whole genome shotgun (WGS) entry which is preliminary data.</text>
</comment>
<dbReference type="Gene3D" id="3.30.420.10">
    <property type="entry name" value="Ribonuclease H-like superfamily/Ribonuclease H"/>
    <property type="match status" value="1"/>
</dbReference>
<dbReference type="InterPro" id="IPR036397">
    <property type="entry name" value="RNaseH_sf"/>
</dbReference>
<name>A0A8X7URN5_BRACI</name>
<proteinExistence type="predicted"/>
<dbReference type="InterPro" id="IPR002156">
    <property type="entry name" value="RNaseH_domain"/>
</dbReference>
<dbReference type="GO" id="GO:0004523">
    <property type="term" value="F:RNA-DNA hybrid ribonuclease activity"/>
    <property type="evidence" value="ECO:0007669"/>
    <property type="project" value="InterPro"/>
</dbReference>
<feature type="domain" description="RNase H type-1" evidence="1">
    <location>
        <begin position="42"/>
        <end position="162"/>
    </location>
</feature>
<gene>
    <name evidence="2" type="ORF">Bca52824_047876</name>
</gene>
<dbReference type="InterPro" id="IPR012337">
    <property type="entry name" value="RNaseH-like_sf"/>
</dbReference>
<dbReference type="EMBL" id="JAAMPC010000010">
    <property type="protein sequence ID" value="KAG2288272.1"/>
    <property type="molecule type" value="Genomic_DNA"/>
</dbReference>
<dbReference type="PANTHER" id="PTHR47723">
    <property type="entry name" value="OS05G0353850 PROTEIN"/>
    <property type="match status" value="1"/>
</dbReference>
<dbReference type="Proteomes" id="UP000886595">
    <property type="component" value="Unassembled WGS sequence"/>
</dbReference>
<evidence type="ECO:0000313" key="2">
    <source>
        <dbReference type="EMBL" id="KAG2288272.1"/>
    </source>
</evidence>
<sequence>MHHGWIQAQGYEGGQAQHNQVRIIRNFSTHWEPPPQRWYKLNFDSSFRVSSHCVGIGWILRDYEGKYIAVGTSQVHNVHSAFQAEAAAFLLSLQFVWSSGWRQVWFENDCKGLVDIINQGLDSVELGNLLSKIRHWMSKLPLCSIDSIHREKNQAADAFAKKSYDYHDYSRFNVPPEWLVKYFYFSFTA</sequence>
<evidence type="ECO:0000259" key="1">
    <source>
        <dbReference type="Pfam" id="PF13456"/>
    </source>
</evidence>
<reference evidence="2 3" key="1">
    <citation type="submission" date="2020-02" db="EMBL/GenBank/DDBJ databases">
        <authorList>
            <person name="Ma Q."/>
            <person name="Huang Y."/>
            <person name="Song X."/>
            <person name="Pei D."/>
        </authorList>
    </citation>
    <scope>NUCLEOTIDE SEQUENCE [LARGE SCALE GENOMIC DNA]</scope>
    <source>
        <strain evidence="2">Sxm20200214</strain>
        <tissue evidence="2">Leaf</tissue>
    </source>
</reference>
<evidence type="ECO:0000313" key="3">
    <source>
        <dbReference type="Proteomes" id="UP000886595"/>
    </source>
</evidence>
<dbReference type="InterPro" id="IPR053151">
    <property type="entry name" value="RNase_H-like"/>
</dbReference>
<dbReference type="AlphaFoldDB" id="A0A8X7URN5"/>
<dbReference type="SUPFAM" id="SSF53098">
    <property type="entry name" value="Ribonuclease H-like"/>
    <property type="match status" value="1"/>
</dbReference>
<dbReference type="CDD" id="cd06222">
    <property type="entry name" value="RNase_H_like"/>
    <property type="match status" value="1"/>
</dbReference>
<organism evidence="2 3">
    <name type="scientific">Brassica carinata</name>
    <name type="common">Ethiopian mustard</name>
    <name type="synonym">Abyssinian cabbage</name>
    <dbReference type="NCBI Taxonomy" id="52824"/>
    <lineage>
        <taxon>Eukaryota</taxon>
        <taxon>Viridiplantae</taxon>
        <taxon>Streptophyta</taxon>
        <taxon>Embryophyta</taxon>
        <taxon>Tracheophyta</taxon>
        <taxon>Spermatophyta</taxon>
        <taxon>Magnoliopsida</taxon>
        <taxon>eudicotyledons</taxon>
        <taxon>Gunneridae</taxon>
        <taxon>Pentapetalae</taxon>
        <taxon>rosids</taxon>
        <taxon>malvids</taxon>
        <taxon>Brassicales</taxon>
        <taxon>Brassicaceae</taxon>
        <taxon>Brassiceae</taxon>
        <taxon>Brassica</taxon>
    </lineage>
</organism>
<protein>
    <recommendedName>
        <fullName evidence="1">RNase H type-1 domain-containing protein</fullName>
    </recommendedName>
</protein>
<dbReference type="PANTHER" id="PTHR47723:SF19">
    <property type="entry name" value="POLYNUCLEOTIDYL TRANSFERASE, RIBONUCLEASE H-LIKE SUPERFAMILY PROTEIN"/>
    <property type="match status" value="1"/>
</dbReference>